<name>A0AA43XJ25_9CLOT</name>
<dbReference type="GO" id="GO:0004479">
    <property type="term" value="F:methionyl-tRNA formyltransferase activity"/>
    <property type="evidence" value="ECO:0007669"/>
    <property type="project" value="TreeGrafter"/>
</dbReference>
<dbReference type="InterPro" id="IPR036477">
    <property type="entry name" value="Formyl_transf_N_sf"/>
</dbReference>
<comment type="caution">
    <text evidence="2">The sequence shown here is derived from an EMBL/GenBank/DDBJ whole genome shotgun (WGS) entry which is preliminary data.</text>
</comment>
<evidence type="ECO:0000313" key="2">
    <source>
        <dbReference type="EMBL" id="NBG87708.1"/>
    </source>
</evidence>
<gene>
    <name evidence="2" type="ORF">ISALK_04265</name>
</gene>
<evidence type="ECO:0000313" key="3">
    <source>
        <dbReference type="Proteomes" id="UP000449710"/>
    </source>
</evidence>
<protein>
    <recommendedName>
        <fullName evidence="1">Formyl transferase N-terminal domain-containing protein</fullName>
    </recommendedName>
</protein>
<sequence length="347" mass="40129">MSIIVGDKQMETCLIKPRGEHMALNILFFGTNHPKSIKPLYALDRKHQILGVVEWSPKEDTVKKILRQIYHYGKGLRGEVKTLRSFAKNRKIPHINTHSCPITSGEFEEKIKNLQPDLICVSNFGERIPLNIIEIPKHGGINAHGSYLPNYQGAIPWFWQYYNMEKEGGVTIHRMSEKEDQGEILLQEKFPIELGLRENQLLQRITKHTTKLLMETVEEIEQTGGIEANEGNIIPKEPENLFKGRCIQRGEKFIDWNIWEVERVYHFLRGTDAMELDPPFWGGIWEVQDYKKMKTPSGKATSDARRRQPGDIRKTKEGYRLLCKNGEVLLQPHFSFKALITGMLAKR</sequence>
<feature type="domain" description="Formyl transferase N-terminal" evidence="1">
    <location>
        <begin position="105"/>
        <end position="217"/>
    </location>
</feature>
<dbReference type="PANTHER" id="PTHR11138:SF5">
    <property type="entry name" value="METHIONYL-TRNA FORMYLTRANSFERASE, MITOCHONDRIAL"/>
    <property type="match status" value="1"/>
</dbReference>
<proteinExistence type="predicted"/>
<dbReference type="Gene3D" id="3.40.50.12230">
    <property type="match status" value="1"/>
</dbReference>
<dbReference type="InterPro" id="IPR002376">
    <property type="entry name" value="Formyl_transf_N"/>
</dbReference>
<reference evidence="2 3" key="1">
    <citation type="submission" date="2019-04" db="EMBL/GenBank/DDBJ databases">
        <title>Isachenkonia alkalipeptolytica gen. nov. sp. nov. a new anaerobic, alkiliphilic organothrophic bacterium capable to reduce synthesized ferrihydrite isolated from a soda lake.</title>
        <authorList>
            <person name="Toshchakov S.V."/>
            <person name="Zavarzina D.G."/>
            <person name="Zhilina T.N."/>
            <person name="Kostrikina N.A."/>
            <person name="Kublanov I.V."/>
        </authorList>
    </citation>
    <scope>NUCLEOTIDE SEQUENCE [LARGE SCALE GENOMIC DNA]</scope>
    <source>
        <strain evidence="2 3">Z-1701</strain>
    </source>
</reference>
<organism evidence="2 3">
    <name type="scientific">Isachenkonia alkalipeptolytica</name>
    <dbReference type="NCBI Taxonomy" id="2565777"/>
    <lineage>
        <taxon>Bacteria</taxon>
        <taxon>Bacillati</taxon>
        <taxon>Bacillota</taxon>
        <taxon>Clostridia</taxon>
        <taxon>Eubacteriales</taxon>
        <taxon>Clostridiaceae</taxon>
        <taxon>Isachenkonia</taxon>
    </lineage>
</organism>
<dbReference type="PANTHER" id="PTHR11138">
    <property type="entry name" value="METHIONYL-TRNA FORMYLTRANSFERASE"/>
    <property type="match status" value="1"/>
</dbReference>
<dbReference type="AlphaFoldDB" id="A0AA43XJ25"/>
<dbReference type="SUPFAM" id="SSF53328">
    <property type="entry name" value="Formyltransferase"/>
    <property type="match status" value="1"/>
</dbReference>
<dbReference type="Proteomes" id="UP000449710">
    <property type="component" value="Unassembled WGS sequence"/>
</dbReference>
<dbReference type="Pfam" id="PF00551">
    <property type="entry name" value="Formyl_trans_N"/>
    <property type="match status" value="1"/>
</dbReference>
<keyword evidence="3" id="KW-1185">Reference proteome</keyword>
<evidence type="ECO:0000259" key="1">
    <source>
        <dbReference type="Pfam" id="PF00551"/>
    </source>
</evidence>
<accession>A0AA43XJ25</accession>
<dbReference type="EMBL" id="SUMG01000003">
    <property type="protein sequence ID" value="NBG87708.1"/>
    <property type="molecule type" value="Genomic_DNA"/>
</dbReference>